<keyword evidence="2 5" id="KW-0812">Transmembrane</keyword>
<evidence type="ECO:0000256" key="2">
    <source>
        <dbReference type="ARBA" id="ARBA00022692"/>
    </source>
</evidence>
<name>A0A6N3D6U6_9BACT</name>
<organism evidence="6">
    <name type="scientific">Paraprevotella clara</name>
    <dbReference type="NCBI Taxonomy" id="454154"/>
    <lineage>
        <taxon>Bacteria</taxon>
        <taxon>Pseudomonadati</taxon>
        <taxon>Bacteroidota</taxon>
        <taxon>Bacteroidia</taxon>
        <taxon>Bacteroidales</taxon>
        <taxon>Prevotellaceae</taxon>
        <taxon>Paraprevotella</taxon>
    </lineage>
</organism>
<dbReference type="EMBL" id="CACRUT010000015">
    <property type="protein sequence ID" value="VYU24856.1"/>
    <property type="molecule type" value="Genomic_DNA"/>
</dbReference>
<dbReference type="PANTHER" id="PTHR37306:SF1">
    <property type="entry name" value="COLICIN V PRODUCTION PROTEIN"/>
    <property type="match status" value="1"/>
</dbReference>
<gene>
    <name evidence="6" type="ORF">PCLFYP37_02302</name>
</gene>
<sequence length="178" mass="19168">MNALDILILAVVLVGFVKGLMCGFFRQVVSIVGFLAGLWVAFMLYSALGDWIAPYIGSDVSVGRALAFILLWIGVPVGLSLLAYMLTKAVETVKLGGLNRLGGALLGGLKYMVFLSCALNVAFRIHLISGSTGEHSRLYHPVRAMSDKLFDVCKTHVVRVVEDAASPACGQDPKKQLR</sequence>
<dbReference type="Pfam" id="PF02674">
    <property type="entry name" value="Colicin_V"/>
    <property type="match status" value="1"/>
</dbReference>
<dbReference type="PANTHER" id="PTHR37306">
    <property type="entry name" value="COLICIN V PRODUCTION PROTEIN"/>
    <property type="match status" value="1"/>
</dbReference>
<dbReference type="GeneID" id="93556068"/>
<evidence type="ECO:0000256" key="5">
    <source>
        <dbReference type="SAM" id="Phobius"/>
    </source>
</evidence>
<feature type="transmembrane region" description="Helical" evidence="5">
    <location>
        <begin position="32"/>
        <end position="53"/>
    </location>
</feature>
<evidence type="ECO:0000256" key="1">
    <source>
        <dbReference type="ARBA" id="ARBA00004141"/>
    </source>
</evidence>
<dbReference type="GO" id="GO:0016020">
    <property type="term" value="C:membrane"/>
    <property type="evidence" value="ECO:0007669"/>
    <property type="project" value="UniProtKB-SubCell"/>
</dbReference>
<proteinExistence type="predicted"/>
<dbReference type="AlphaFoldDB" id="A0A6N3D6U6"/>
<evidence type="ECO:0000313" key="6">
    <source>
        <dbReference type="EMBL" id="VYU24856.1"/>
    </source>
</evidence>
<feature type="transmembrane region" description="Helical" evidence="5">
    <location>
        <begin position="98"/>
        <end position="123"/>
    </location>
</feature>
<feature type="transmembrane region" description="Helical" evidence="5">
    <location>
        <begin position="65"/>
        <end position="86"/>
    </location>
</feature>
<protein>
    <submittedName>
        <fullName evidence="6">Colicin V production protein</fullName>
    </submittedName>
</protein>
<feature type="transmembrane region" description="Helical" evidence="5">
    <location>
        <begin position="6"/>
        <end position="25"/>
    </location>
</feature>
<evidence type="ECO:0000256" key="4">
    <source>
        <dbReference type="ARBA" id="ARBA00023136"/>
    </source>
</evidence>
<dbReference type="RefSeq" id="WP_008617097.1">
    <property type="nucleotide sequence ID" value="NZ_AP025941.1"/>
</dbReference>
<dbReference type="GO" id="GO:0009403">
    <property type="term" value="P:toxin biosynthetic process"/>
    <property type="evidence" value="ECO:0007669"/>
    <property type="project" value="InterPro"/>
</dbReference>
<keyword evidence="4 5" id="KW-0472">Membrane</keyword>
<reference evidence="6" key="1">
    <citation type="submission" date="2019-11" db="EMBL/GenBank/DDBJ databases">
        <authorList>
            <person name="Feng L."/>
        </authorList>
    </citation>
    <scope>NUCLEOTIDE SEQUENCE</scope>
    <source>
        <strain evidence="6">PclaraLFYP37</strain>
    </source>
</reference>
<dbReference type="InterPro" id="IPR003825">
    <property type="entry name" value="Colicin-V_CvpA"/>
</dbReference>
<comment type="subcellular location">
    <subcellularLocation>
        <location evidence="1">Membrane</location>
        <topology evidence="1">Multi-pass membrane protein</topology>
    </subcellularLocation>
</comment>
<keyword evidence="3 5" id="KW-1133">Transmembrane helix</keyword>
<evidence type="ECO:0000256" key="3">
    <source>
        <dbReference type="ARBA" id="ARBA00022989"/>
    </source>
</evidence>
<accession>A0A6N3D6U6</accession>